<feature type="compositionally biased region" description="Basic and acidic residues" evidence="1">
    <location>
        <begin position="72"/>
        <end position="81"/>
    </location>
</feature>
<keyword evidence="3" id="KW-1185">Reference proteome</keyword>
<dbReference type="EMBL" id="LGUT01003884">
    <property type="protein sequence ID" value="KOG72233.1"/>
    <property type="molecule type" value="Genomic_DNA"/>
</dbReference>
<gene>
    <name evidence="2" type="ORF">ADK38_40670</name>
</gene>
<evidence type="ECO:0000313" key="3">
    <source>
        <dbReference type="Proteomes" id="UP000037020"/>
    </source>
</evidence>
<sequence>PWPAAVPGPRGAATPAGLRYGLSHGDAAMLAVLEAPGPVLVVTSDPGLWADTKDSRAKLGPTHAFDPSHLLDTPDRLRWNP</sequence>
<name>A0ABR5IUA0_9ACTN</name>
<feature type="non-terminal residue" evidence="2">
    <location>
        <position position="1"/>
    </location>
</feature>
<protein>
    <submittedName>
        <fullName evidence="2">Uncharacterized protein</fullName>
    </submittedName>
</protein>
<comment type="caution">
    <text evidence="2">The sequence shown here is derived from an EMBL/GenBank/DDBJ whole genome shotgun (WGS) entry which is preliminary data.</text>
</comment>
<proteinExistence type="predicted"/>
<feature type="non-terminal residue" evidence="2">
    <location>
        <position position="81"/>
    </location>
</feature>
<feature type="region of interest" description="Disordered" evidence="1">
    <location>
        <begin position="58"/>
        <end position="81"/>
    </location>
</feature>
<organism evidence="2 3">
    <name type="scientific">Streptomyces varsoviensis</name>
    <dbReference type="NCBI Taxonomy" id="67373"/>
    <lineage>
        <taxon>Bacteria</taxon>
        <taxon>Bacillati</taxon>
        <taxon>Actinomycetota</taxon>
        <taxon>Actinomycetes</taxon>
        <taxon>Kitasatosporales</taxon>
        <taxon>Streptomycetaceae</taxon>
        <taxon>Streptomyces</taxon>
    </lineage>
</organism>
<accession>A0ABR5IUA0</accession>
<dbReference type="Proteomes" id="UP000037020">
    <property type="component" value="Unassembled WGS sequence"/>
</dbReference>
<evidence type="ECO:0000256" key="1">
    <source>
        <dbReference type="SAM" id="MobiDB-lite"/>
    </source>
</evidence>
<reference evidence="2 3" key="1">
    <citation type="submission" date="2015-07" db="EMBL/GenBank/DDBJ databases">
        <authorList>
            <person name="Ju K.-S."/>
            <person name="Doroghazi J.R."/>
            <person name="Metcalf W.W."/>
        </authorList>
    </citation>
    <scope>NUCLEOTIDE SEQUENCE [LARGE SCALE GENOMIC DNA]</scope>
    <source>
        <strain evidence="2 3">NRRL B-3589</strain>
    </source>
</reference>
<evidence type="ECO:0000313" key="2">
    <source>
        <dbReference type="EMBL" id="KOG72233.1"/>
    </source>
</evidence>